<evidence type="ECO:0008006" key="3">
    <source>
        <dbReference type="Google" id="ProtNLM"/>
    </source>
</evidence>
<accession>A0ABW5A4G1</accession>
<name>A0ABW5A4G1_9BACL</name>
<protein>
    <recommendedName>
        <fullName evidence="3">HNH endonuclease</fullName>
    </recommendedName>
</protein>
<proteinExistence type="predicted"/>
<dbReference type="EMBL" id="JBHUIO010000025">
    <property type="protein sequence ID" value="MFD2172421.1"/>
    <property type="molecule type" value="Genomic_DNA"/>
</dbReference>
<organism evidence="1 2">
    <name type="scientific">Tumebacillus lipolyticus</name>
    <dbReference type="NCBI Taxonomy" id="1280370"/>
    <lineage>
        <taxon>Bacteria</taxon>
        <taxon>Bacillati</taxon>
        <taxon>Bacillota</taxon>
        <taxon>Bacilli</taxon>
        <taxon>Bacillales</taxon>
        <taxon>Alicyclobacillaceae</taxon>
        <taxon>Tumebacillus</taxon>
    </lineage>
</organism>
<reference evidence="2" key="1">
    <citation type="journal article" date="2019" name="Int. J. Syst. Evol. Microbiol.">
        <title>The Global Catalogue of Microorganisms (GCM) 10K type strain sequencing project: providing services to taxonomists for standard genome sequencing and annotation.</title>
        <authorList>
            <consortium name="The Broad Institute Genomics Platform"/>
            <consortium name="The Broad Institute Genome Sequencing Center for Infectious Disease"/>
            <person name="Wu L."/>
            <person name="Ma J."/>
        </authorList>
    </citation>
    <scope>NUCLEOTIDE SEQUENCE [LARGE SCALE GENOMIC DNA]</scope>
    <source>
        <strain evidence="2">CGMCC 1.13574</strain>
    </source>
</reference>
<keyword evidence="2" id="KW-1185">Reference proteome</keyword>
<dbReference type="RefSeq" id="WP_386049806.1">
    <property type="nucleotide sequence ID" value="NZ_JBHUIO010000025.1"/>
</dbReference>
<sequence length="159" mass="17681">MFVSPRFIAKAKSLGLLDQTGALATNTPAPKRQALPWEDPNHLGYLKVKEGEVVYFRRGRTPYQGEVKSIIPAGDSAENHRPEGVPKSRFKYTTAMGKNGKIESFRNTRRALIEVEGKGKQPEYHVVTLLENHRFSTGFMVLPSPEKGGEDDGESRVAL</sequence>
<comment type="caution">
    <text evidence="1">The sequence shown here is derived from an EMBL/GenBank/DDBJ whole genome shotgun (WGS) entry which is preliminary data.</text>
</comment>
<dbReference type="Proteomes" id="UP001597343">
    <property type="component" value="Unassembled WGS sequence"/>
</dbReference>
<gene>
    <name evidence="1" type="ORF">ACFSOY_20975</name>
</gene>
<evidence type="ECO:0000313" key="2">
    <source>
        <dbReference type="Proteomes" id="UP001597343"/>
    </source>
</evidence>
<evidence type="ECO:0000313" key="1">
    <source>
        <dbReference type="EMBL" id="MFD2172421.1"/>
    </source>
</evidence>